<proteinExistence type="predicted"/>
<accession>A0ABS7UZC0</accession>
<protein>
    <submittedName>
        <fullName evidence="1">Uncharacterized protein</fullName>
    </submittedName>
</protein>
<gene>
    <name evidence="1" type="ORF">K9V48_26575</name>
</gene>
<keyword evidence="2" id="KW-1185">Reference proteome</keyword>
<organism evidence="1 2">
    <name type="scientific">Metabacillus rhizolycopersici</name>
    <dbReference type="NCBI Taxonomy" id="2875709"/>
    <lineage>
        <taxon>Bacteria</taxon>
        <taxon>Bacillati</taxon>
        <taxon>Bacillota</taxon>
        <taxon>Bacilli</taxon>
        <taxon>Bacillales</taxon>
        <taxon>Bacillaceae</taxon>
        <taxon>Metabacillus</taxon>
    </lineage>
</organism>
<name>A0ABS7UZC0_9BACI</name>
<dbReference type="RefSeq" id="WP_224142091.1">
    <property type="nucleotide sequence ID" value="NZ_JAIQUM010000138.1"/>
</dbReference>
<comment type="caution">
    <text evidence="1">The sequence shown here is derived from an EMBL/GenBank/DDBJ whole genome shotgun (WGS) entry which is preliminary data.</text>
</comment>
<dbReference type="EMBL" id="JAIQUM010000138">
    <property type="protein sequence ID" value="MBZ5753683.1"/>
    <property type="molecule type" value="Genomic_DNA"/>
</dbReference>
<reference evidence="1" key="1">
    <citation type="submission" date="2024-05" db="EMBL/GenBank/DDBJ databases">
        <title>Metabacillus sp. nov., isolated from the rhizosphere soil of tomato plants.</title>
        <authorList>
            <person name="Ma R."/>
        </authorList>
    </citation>
    <scope>NUCLEOTIDE SEQUENCE</scope>
    <source>
        <strain evidence="1">DBTR6</strain>
    </source>
</reference>
<sequence>MNWIQDYVLLREISQRVTQLVNEHGDEIELETIRFKDHYRAVATICQDKEPFKDFFAEAVDQRSEKEAARKALKELYRQAYSLS</sequence>
<evidence type="ECO:0000313" key="2">
    <source>
        <dbReference type="Proteomes" id="UP001165287"/>
    </source>
</evidence>
<dbReference type="Proteomes" id="UP001165287">
    <property type="component" value="Unassembled WGS sequence"/>
</dbReference>
<evidence type="ECO:0000313" key="1">
    <source>
        <dbReference type="EMBL" id="MBZ5753683.1"/>
    </source>
</evidence>